<keyword evidence="2" id="KW-0812">Transmembrane</keyword>
<dbReference type="EMBL" id="JROM01000011">
    <property type="protein sequence ID" value="KHE75275.1"/>
    <property type="molecule type" value="Genomic_DNA"/>
</dbReference>
<evidence type="ECO:0000259" key="3">
    <source>
        <dbReference type="PROSITE" id="PS50234"/>
    </source>
</evidence>
<feature type="transmembrane region" description="Helical" evidence="2">
    <location>
        <begin position="24"/>
        <end position="45"/>
    </location>
</feature>
<feature type="compositionally biased region" description="Low complexity" evidence="1">
    <location>
        <begin position="171"/>
        <end position="193"/>
    </location>
</feature>
<gene>
    <name evidence="4" type="ORF">AS25_02445</name>
</gene>
<sequence>MTDPGRPRDRAAHRAERSGPSSKLLLWAALAMAALLLLVAAIFWFPRNGDDAASVSPTDGAGSGAATGTGASGEANDDAQAPVVVGHANTRAGTWSAVLADPAVELGRPSEDAGTRGLISRALWEAQDDRANRSATDEALKLRARTEGDAAPVLAAPERLQQLADHPSPEAPASPENAAVAAGAASGGPQPNATVVTRAQWDEYHSQHPDTPLVASTPGDRPAADSPAVDDDALKQALGQWAHLAEPFHALVAIDVSGSMGAPVSPDGATRMDLTKAAATTAVTLFPEHDALGVWAFGHRLDGDKDYREITPVREMSAPVDGMTQRERLAQDAQALSYVPKGYTGLYDTTLAAFRKVLDDDAPDSLKTVIILTDGIDQDPDSQGLDHLLTALESEQDPSNPVRIITVGISQDADEDVLRRISEATGGTSHIARAPEDIQEVFVQALTGA</sequence>
<dbReference type="RefSeq" id="WP_035960917.1">
    <property type="nucleotide sequence ID" value="NZ_JROM01000011.1"/>
</dbReference>
<evidence type="ECO:0000313" key="5">
    <source>
        <dbReference type="Proteomes" id="UP000030664"/>
    </source>
</evidence>
<feature type="region of interest" description="Disordered" evidence="1">
    <location>
        <begin position="207"/>
        <end position="228"/>
    </location>
</feature>
<dbReference type="InterPro" id="IPR002035">
    <property type="entry name" value="VWF_A"/>
</dbReference>
<feature type="domain" description="VWFA" evidence="3">
    <location>
        <begin position="249"/>
        <end position="446"/>
    </location>
</feature>
<evidence type="ECO:0000256" key="1">
    <source>
        <dbReference type="SAM" id="MobiDB-lite"/>
    </source>
</evidence>
<keyword evidence="2" id="KW-1133">Transmembrane helix</keyword>
<feature type="compositionally biased region" description="Gly residues" evidence="1">
    <location>
        <begin position="61"/>
        <end position="71"/>
    </location>
</feature>
<dbReference type="eggNOG" id="COG2304">
    <property type="taxonomic scope" value="Bacteria"/>
</dbReference>
<dbReference type="STRING" id="223184.AS25_02445"/>
<protein>
    <recommendedName>
        <fullName evidence="3">VWFA domain-containing protein</fullName>
    </recommendedName>
</protein>
<dbReference type="Proteomes" id="UP000030664">
    <property type="component" value="Unassembled WGS sequence"/>
</dbReference>
<comment type="caution">
    <text evidence="4">The sequence shown here is derived from an EMBL/GenBank/DDBJ whole genome shotgun (WGS) entry which is preliminary data.</text>
</comment>
<feature type="region of interest" description="Disordered" evidence="1">
    <location>
        <begin position="54"/>
        <end position="77"/>
    </location>
</feature>
<feature type="region of interest" description="Disordered" evidence="1">
    <location>
        <begin position="164"/>
        <end position="193"/>
    </location>
</feature>
<keyword evidence="2" id="KW-0472">Membrane</keyword>
<accession>A0A0B0DEV4</accession>
<dbReference type="InterPro" id="IPR036465">
    <property type="entry name" value="vWFA_dom_sf"/>
</dbReference>
<proteinExistence type="predicted"/>
<evidence type="ECO:0000313" key="4">
    <source>
        <dbReference type="EMBL" id="KHE75275.1"/>
    </source>
</evidence>
<dbReference type="SUPFAM" id="SSF53300">
    <property type="entry name" value="vWA-like"/>
    <property type="match status" value="1"/>
</dbReference>
<evidence type="ECO:0000256" key="2">
    <source>
        <dbReference type="SAM" id="Phobius"/>
    </source>
</evidence>
<name>A0A0B0DEV4_9MICC</name>
<reference evidence="4 5" key="1">
    <citation type="submission" date="2014-09" db="EMBL/GenBank/DDBJ databases">
        <title>High-quality draft genome sequence of Kocuria marina SO9-6, an actinobacterium isolated from a copper mine.</title>
        <authorList>
            <person name="Castro D.B."/>
            <person name="Pereira L.B."/>
            <person name="Silva M.V."/>
            <person name="Silva B.P."/>
            <person name="Zanardi B.R."/>
            <person name="Carlos C."/>
            <person name="Belgini D.R."/>
            <person name="Limache E.G."/>
            <person name="Lacerda G.V."/>
            <person name="Nery M.B."/>
            <person name="Gomes M.B."/>
            <person name="Souza S."/>
            <person name="Silva T.M."/>
            <person name="Rodrigues V.D."/>
            <person name="Paulino L.C."/>
            <person name="Vicentini R."/>
            <person name="Ferraz L.F."/>
            <person name="Ottoboni L.M."/>
        </authorList>
    </citation>
    <scope>NUCLEOTIDE SEQUENCE [LARGE SCALE GENOMIC DNA]</scope>
    <source>
        <strain evidence="4 5">SO9-6</strain>
    </source>
</reference>
<dbReference type="SMART" id="SM00327">
    <property type="entry name" value="VWA"/>
    <property type="match status" value="1"/>
</dbReference>
<dbReference type="PROSITE" id="PS50234">
    <property type="entry name" value="VWFA"/>
    <property type="match status" value="1"/>
</dbReference>
<dbReference type="Pfam" id="PF00092">
    <property type="entry name" value="VWA"/>
    <property type="match status" value="1"/>
</dbReference>
<dbReference type="Gene3D" id="3.40.50.410">
    <property type="entry name" value="von Willebrand factor, type A domain"/>
    <property type="match status" value="1"/>
</dbReference>
<dbReference type="AlphaFoldDB" id="A0A0B0DEV4"/>
<organism evidence="4 5">
    <name type="scientific">Kocuria marina</name>
    <dbReference type="NCBI Taxonomy" id="223184"/>
    <lineage>
        <taxon>Bacteria</taxon>
        <taxon>Bacillati</taxon>
        <taxon>Actinomycetota</taxon>
        <taxon>Actinomycetes</taxon>
        <taxon>Micrococcales</taxon>
        <taxon>Micrococcaceae</taxon>
        <taxon>Kocuria</taxon>
    </lineage>
</organism>